<dbReference type="GO" id="GO:0006260">
    <property type="term" value="P:DNA replication"/>
    <property type="evidence" value="ECO:0007669"/>
    <property type="project" value="UniProtKB-KW"/>
</dbReference>
<evidence type="ECO:0000259" key="9">
    <source>
        <dbReference type="SMART" id="SM00532"/>
    </source>
</evidence>
<dbReference type="Proteomes" id="UP000265560">
    <property type="component" value="Chromosome"/>
</dbReference>
<name>A0A385Z000_9PSED</name>
<keyword evidence="4 7" id="KW-0520">NAD</keyword>
<feature type="signal peptide" evidence="8">
    <location>
        <begin position="1"/>
        <end position="18"/>
    </location>
</feature>
<keyword evidence="1 7" id="KW-0436">Ligase</keyword>
<dbReference type="EC" id="6.5.1.2" evidence="7"/>
<comment type="catalytic activity">
    <reaction evidence="6 7">
        <text>NAD(+) + (deoxyribonucleotide)n-3'-hydroxyl + 5'-phospho-(deoxyribonucleotide)m = (deoxyribonucleotide)n+m + AMP + beta-nicotinamide D-nucleotide.</text>
        <dbReference type="EC" id="6.5.1.2"/>
    </reaction>
</comment>
<dbReference type="SUPFAM" id="SSF56091">
    <property type="entry name" value="DNA ligase/mRNA capping enzyme, catalytic domain"/>
    <property type="match status" value="1"/>
</dbReference>
<keyword evidence="8" id="KW-0732">Signal</keyword>
<dbReference type="HAMAP" id="MF_01587">
    <property type="entry name" value="DNA_ligase_B"/>
    <property type="match status" value="1"/>
</dbReference>
<evidence type="ECO:0000256" key="7">
    <source>
        <dbReference type="HAMAP-Rule" id="MF_01587"/>
    </source>
</evidence>
<evidence type="ECO:0000256" key="5">
    <source>
        <dbReference type="ARBA" id="ARBA00023204"/>
    </source>
</evidence>
<dbReference type="PANTHER" id="PTHR47810">
    <property type="entry name" value="DNA LIGASE"/>
    <property type="match status" value="1"/>
</dbReference>
<organism evidence="10 11">
    <name type="scientific">Pseudomonas cavernae</name>
    <dbReference type="NCBI Taxonomy" id="2320867"/>
    <lineage>
        <taxon>Bacteria</taxon>
        <taxon>Pseudomonadati</taxon>
        <taxon>Pseudomonadota</taxon>
        <taxon>Gammaproteobacteria</taxon>
        <taxon>Pseudomonadales</taxon>
        <taxon>Pseudomonadaceae</taxon>
        <taxon>Pseudomonas</taxon>
    </lineage>
</organism>
<dbReference type="InterPro" id="IPR033136">
    <property type="entry name" value="DNA_ligase_CS"/>
</dbReference>
<reference evidence="11" key="1">
    <citation type="submission" date="2018-09" db="EMBL/GenBank/DDBJ databases">
        <authorList>
            <person name="Zhu H."/>
        </authorList>
    </citation>
    <scope>NUCLEOTIDE SEQUENCE [LARGE SCALE GENOMIC DNA]</scope>
    <source>
        <strain evidence="11">K2W31S-8</strain>
    </source>
</reference>
<accession>A0A385Z000</accession>
<dbReference type="Gene3D" id="1.10.287.610">
    <property type="entry name" value="Helix hairpin bin"/>
    <property type="match status" value="1"/>
</dbReference>
<keyword evidence="2 7" id="KW-0235">DNA replication</keyword>
<proteinExistence type="inferred from homology"/>
<dbReference type="Pfam" id="PF01653">
    <property type="entry name" value="DNA_ligase_aden"/>
    <property type="match status" value="1"/>
</dbReference>
<evidence type="ECO:0000256" key="3">
    <source>
        <dbReference type="ARBA" id="ARBA00022763"/>
    </source>
</evidence>
<dbReference type="PROSITE" id="PS01056">
    <property type="entry name" value="DNA_LIGASE_N2"/>
    <property type="match status" value="1"/>
</dbReference>
<keyword evidence="3 7" id="KW-0227">DNA damage</keyword>
<sequence>MKRRIALCLALCPLVSHADTCPAWPAARATQELTVLSAQIAAWDDAYHRLGQSLVADELYDQARARLEAWNRCFPAAAPTASPALPSAGGPVRHPVAQTGLGKLADTAAVQAWMAPRSDLWIQPKVDGAAVTLVRQAISRGDGRHGQDWTAQARQIAAIPQRLSATDPLILQGELYWLLPDHVQAKAGSRGARGQVAGLLARQHLSPSEATQIGLFVWDWPNGPASMSARLAGLSALGFADTARFSQPLHSVEEAQRWREHWYRSALPFASDGVVLRQSQRPAAARWQAAPPAWAVAWKHPLAQTLAQVRSVQFNIGRSGRITPVLNLVPVRLDDRNVRRVSLGSLRRWQALDIRPGDQVAIALAGLTIPRLDSVVWRAAERPQLQAPTAADYHALSCWQPTPGCTGQFRARLAWLSGKQGLALPGVGPGTWEKLLQAQRLDGLLDWLNLSEAQLRETPGLGVRSAAALTQSFAQARQRSFTTWLRALGMPPIDASALPANWDALAQHTAEQWRSASGVGPARAQQLRAFFQHPEVLALRKQLQAAAVPGF</sequence>
<dbReference type="RefSeq" id="WP_119891797.1">
    <property type="nucleotide sequence ID" value="NZ_CP032419.1"/>
</dbReference>
<evidence type="ECO:0000256" key="6">
    <source>
        <dbReference type="ARBA" id="ARBA00034005"/>
    </source>
</evidence>
<dbReference type="InterPro" id="IPR050326">
    <property type="entry name" value="NAD_dep_DNA_ligaseB"/>
</dbReference>
<evidence type="ECO:0000256" key="1">
    <source>
        <dbReference type="ARBA" id="ARBA00022598"/>
    </source>
</evidence>
<comment type="similarity">
    <text evidence="7">Belongs to the NAD-dependent DNA ligase family. LigB subfamily.</text>
</comment>
<feature type="active site" description="N6-AMP-lysine intermediate" evidence="7">
    <location>
        <position position="125"/>
    </location>
</feature>
<evidence type="ECO:0000256" key="2">
    <source>
        <dbReference type="ARBA" id="ARBA00022705"/>
    </source>
</evidence>
<dbReference type="InterPro" id="IPR013840">
    <property type="entry name" value="DNAligase_N"/>
</dbReference>
<protein>
    <recommendedName>
        <fullName evidence="7">DNA ligase B</fullName>
        <ecNumber evidence="7">6.5.1.2</ecNumber>
    </recommendedName>
    <alternativeName>
        <fullName evidence="7">Polydeoxyribonucleotide synthase [NAD(+)] B</fullName>
    </alternativeName>
</protein>
<evidence type="ECO:0000256" key="8">
    <source>
        <dbReference type="SAM" id="SignalP"/>
    </source>
</evidence>
<dbReference type="KEGG" id="pcav:D3880_01630"/>
<dbReference type="InterPro" id="IPR020923">
    <property type="entry name" value="DNA_ligase_B"/>
</dbReference>
<dbReference type="Pfam" id="PF03120">
    <property type="entry name" value="OB_DNA_ligase"/>
    <property type="match status" value="1"/>
</dbReference>
<dbReference type="Gene3D" id="2.40.50.140">
    <property type="entry name" value="Nucleic acid-binding proteins"/>
    <property type="match status" value="1"/>
</dbReference>
<comment type="function">
    <text evidence="7">Catalyzes the formation of phosphodiester linkages between 5'-phosphoryl and 3'-hydroxyl groups in double-stranded DNA using NAD as a coenzyme and as the energy source for the reaction.</text>
</comment>
<dbReference type="InterPro" id="IPR012340">
    <property type="entry name" value="NA-bd_OB-fold"/>
</dbReference>
<dbReference type="GO" id="GO:0003911">
    <property type="term" value="F:DNA ligase (NAD+) activity"/>
    <property type="evidence" value="ECO:0007669"/>
    <property type="project" value="UniProtKB-UniRule"/>
</dbReference>
<dbReference type="Gene3D" id="3.30.470.30">
    <property type="entry name" value="DNA ligase/mRNA capping enzyme"/>
    <property type="match status" value="1"/>
</dbReference>
<dbReference type="InterPro" id="IPR004150">
    <property type="entry name" value="NAD_DNA_ligase_OB"/>
</dbReference>
<dbReference type="SMART" id="SM00532">
    <property type="entry name" value="LIGANc"/>
    <property type="match status" value="1"/>
</dbReference>
<evidence type="ECO:0000313" key="10">
    <source>
        <dbReference type="EMBL" id="AYC31163.1"/>
    </source>
</evidence>
<dbReference type="PANTHER" id="PTHR47810:SF1">
    <property type="entry name" value="DNA LIGASE B"/>
    <property type="match status" value="1"/>
</dbReference>
<dbReference type="SUPFAM" id="SSF47781">
    <property type="entry name" value="RuvA domain 2-like"/>
    <property type="match status" value="1"/>
</dbReference>
<gene>
    <name evidence="7 10" type="primary">ligB</name>
    <name evidence="10" type="ORF">D3880_01630</name>
</gene>
<dbReference type="SUPFAM" id="SSF50249">
    <property type="entry name" value="Nucleic acid-binding proteins"/>
    <property type="match status" value="1"/>
</dbReference>
<dbReference type="Gene3D" id="1.10.150.20">
    <property type="entry name" value="5' to 3' exonuclease, C-terminal subdomain"/>
    <property type="match status" value="2"/>
</dbReference>
<dbReference type="OrthoDB" id="9759736at2"/>
<feature type="chain" id="PRO_5017379511" description="DNA ligase B" evidence="8">
    <location>
        <begin position="19"/>
        <end position="551"/>
    </location>
</feature>
<feature type="domain" description="NAD-dependent DNA ligase N-terminal" evidence="9">
    <location>
        <begin position="28"/>
        <end position="421"/>
    </location>
</feature>
<evidence type="ECO:0000256" key="4">
    <source>
        <dbReference type="ARBA" id="ARBA00023027"/>
    </source>
</evidence>
<dbReference type="NCBIfam" id="NF005987">
    <property type="entry name" value="PRK08097.1"/>
    <property type="match status" value="1"/>
</dbReference>
<evidence type="ECO:0000313" key="11">
    <source>
        <dbReference type="Proteomes" id="UP000265560"/>
    </source>
</evidence>
<dbReference type="AlphaFoldDB" id="A0A385Z000"/>
<dbReference type="GO" id="GO:0006281">
    <property type="term" value="P:DNA repair"/>
    <property type="evidence" value="ECO:0007669"/>
    <property type="project" value="UniProtKB-KW"/>
</dbReference>
<dbReference type="EMBL" id="CP032419">
    <property type="protein sequence ID" value="AYC31163.1"/>
    <property type="molecule type" value="Genomic_DNA"/>
</dbReference>
<keyword evidence="5 7" id="KW-0234">DNA repair</keyword>
<dbReference type="InterPro" id="IPR010994">
    <property type="entry name" value="RuvA_2-like"/>
</dbReference>
<dbReference type="InterPro" id="IPR013839">
    <property type="entry name" value="DNAligase_adenylation"/>
</dbReference>
<keyword evidence="11" id="KW-1185">Reference proteome</keyword>